<reference evidence="6 7" key="1">
    <citation type="submission" date="2018-03" db="EMBL/GenBank/DDBJ databases">
        <title>Genomic Encyclopedia of Archaeal and Bacterial Type Strains, Phase II (KMG-II): from individual species to whole genera.</title>
        <authorList>
            <person name="Goeker M."/>
        </authorList>
    </citation>
    <scope>NUCLEOTIDE SEQUENCE [LARGE SCALE GENOMIC DNA]</scope>
    <source>
        <strain evidence="6 7">DSM 25027</strain>
    </source>
</reference>
<dbReference type="PROSITE" id="PS00903">
    <property type="entry name" value="CYT_DCMP_DEAMINASES_1"/>
    <property type="match status" value="1"/>
</dbReference>
<dbReference type="OrthoDB" id="9795347at2"/>
<dbReference type="PANTHER" id="PTHR11644:SF2">
    <property type="entry name" value="CYTIDINE DEAMINASE"/>
    <property type="match status" value="1"/>
</dbReference>
<dbReference type="EMBL" id="PVYX01000002">
    <property type="protein sequence ID" value="PRX53636.1"/>
    <property type="molecule type" value="Genomic_DNA"/>
</dbReference>
<accession>A0A2T0M7W5</accession>
<proteinExistence type="inferred from homology"/>
<evidence type="ECO:0000256" key="2">
    <source>
        <dbReference type="ARBA" id="ARBA00022723"/>
    </source>
</evidence>
<dbReference type="GO" id="GO:0042802">
    <property type="term" value="F:identical protein binding"/>
    <property type="evidence" value="ECO:0007669"/>
    <property type="project" value="UniProtKB-ARBA"/>
</dbReference>
<dbReference type="GO" id="GO:0072527">
    <property type="term" value="P:pyrimidine-containing compound metabolic process"/>
    <property type="evidence" value="ECO:0007669"/>
    <property type="project" value="UniProtKB-ARBA"/>
</dbReference>
<dbReference type="NCBIfam" id="NF004064">
    <property type="entry name" value="PRK05578.1"/>
    <property type="match status" value="1"/>
</dbReference>
<evidence type="ECO:0000259" key="5">
    <source>
        <dbReference type="PROSITE" id="PS51747"/>
    </source>
</evidence>
<dbReference type="RefSeq" id="WP_106144994.1">
    <property type="nucleotide sequence ID" value="NZ_PVYX01000002.1"/>
</dbReference>
<name>A0A2T0M7W5_9FLAO</name>
<organism evidence="6 7">
    <name type="scientific">Flagellimonas meridianipacifica</name>
    <dbReference type="NCBI Taxonomy" id="1080225"/>
    <lineage>
        <taxon>Bacteria</taxon>
        <taxon>Pseudomonadati</taxon>
        <taxon>Bacteroidota</taxon>
        <taxon>Flavobacteriia</taxon>
        <taxon>Flavobacteriales</taxon>
        <taxon>Flavobacteriaceae</taxon>
        <taxon>Flagellimonas</taxon>
    </lineage>
</organism>
<dbReference type="InterPro" id="IPR016193">
    <property type="entry name" value="Cytidine_deaminase-like"/>
</dbReference>
<dbReference type="GO" id="GO:0005829">
    <property type="term" value="C:cytosol"/>
    <property type="evidence" value="ECO:0007669"/>
    <property type="project" value="TreeGrafter"/>
</dbReference>
<dbReference type="AlphaFoldDB" id="A0A2T0M7W5"/>
<dbReference type="PANTHER" id="PTHR11644">
    <property type="entry name" value="CYTIDINE DEAMINASE"/>
    <property type="match status" value="1"/>
</dbReference>
<evidence type="ECO:0000256" key="3">
    <source>
        <dbReference type="ARBA" id="ARBA00022801"/>
    </source>
</evidence>
<feature type="domain" description="CMP/dCMP-type deaminase" evidence="5">
    <location>
        <begin position="21"/>
        <end position="158"/>
    </location>
</feature>
<keyword evidence="7" id="KW-1185">Reference proteome</keyword>
<dbReference type="CDD" id="cd01283">
    <property type="entry name" value="cytidine_deaminase"/>
    <property type="match status" value="1"/>
</dbReference>
<dbReference type="InterPro" id="IPR050202">
    <property type="entry name" value="Cyt/Deoxycyt_deaminase"/>
</dbReference>
<dbReference type="GO" id="GO:0055086">
    <property type="term" value="P:nucleobase-containing small molecule metabolic process"/>
    <property type="evidence" value="ECO:0007669"/>
    <property type="project" value="UniProtKB-ARBA"/>
</dbReference>
<comment type="caution">
    <text evidence="6">The sequence shown here is derived from an EMBL/GenBank/DDBJ whole genome shotgun (WGS) entry which is preliminary data.</text>
</comment>
<keyword evidence="2" id="KW-0479">Metal-binding</keyword>
<keyword evidence="3" id="KW-0378">Hydrolase</keyword>
<protein>
    <submittedName>
        <fullName evidence="6">Cytidine deaminase</fullName>
    </submittedName>
</protein>
<dbReference type="Pfam" id="PF00383">
    <property type="entry name" value="dCMP_cyt_deam_1"/>
    <property type="match status" value="1"/>
</dbReference>
<dbReference type="PROSITE" id="PS51747">
    <property type="entry name" value="CYT_DCMP_DEAMINASES_2"/>
    <property type="match status" value="1"/>
</dbReference>
<keyword evidence="4" id="KW-0862">Zinc</keyword>
<dbReference type="InterPro" id="IPR002125">
    <property type="entry name" value="CMP_dCMP_dom"/>
</dbReference>
<dbReference type="InterPro" id="IPR016192">
    <property type="entry name" value="APOBEC/CMP_deaminase_Zn-bd"/>
</dbReference>
<dbReference type="GO" id="GO:0008270">
    <property type="term" value="F:zinc ion binding"/>
    <property type="evidence" value="ECO:0007669"/>
    <property type="project" value="InterPro"/>
</dbReference>
<evidence type="ECO:0000313" key="7">
    <source>
        <dbReference type="Proteomes" id="UP000237640"/>
    </source>
</evidence>
<dbReference type="Gene3D" id="3.40.140.10">
    <property type="entry name" value="Cytidine Deaminase, domain 2"/>
    <property type="match status" value="1"/>
</dbReference>
<evidence type="ECO:0000313" key="6">
    <source>
        <dbReference type="EMBL" id="PRX53636.1"/>
    </source>
</evidence>
<evidence type="ECO:0000256" key="1">
    <source>
        <dbReference type="ARBA" id="ARBA00006576"/>
    </source>
</evidence>
<gene>
    <name evidence="6" type="ORF">CLV81_2023</name>
</gene>
<comment type="similarity">
    <text evidence="1">Belongs to the cytidine and deoxycytidylate deaminase family.</text>
</comment>
<dbReference type="Proteomes" id="UP000237640">
    <property type="component" value="Unassembled WGS sequence"/>
</dbReference>
<dbReference type="GO" id="GO:0004126">
    <property type="term" value="F:cytidine deaminase activity"/>
    <property type="evidence" value="ECO:0007669"/>
    <property type="project" value="TreeGrafter"/>
</dbReference>
<dbReference type="SUPFAM" id="SSF53927">
    <property type="entry name" value="Cytidine deaminase-like"/>
    <property type="match status" value="1"/>
</dbReference>
<evidence type="ECO:0000256" key="4">
    <source>
        <dbReference type="ARBA" id="ARBA00022833"/>
    </source>
</evidence>
<sequence length="163" mass="17662">MKKQHIGFDLYIYEGIEELPSSERRLLERAISARKNAYAPYSNFQVGAAVLMENGEVVIGNNQENASYPSGLCAERVAVFQAGALYPGVAILAIAISAASKNYILDLPAGPCGNCRQSIMEYEIKQRSPISLLLQGQEGPVFKCTSIKDILPLAFGNSFLGDS</sequence>